<dbReference type="Gene3D" id="3.40.50.150">
    <property type="entry name" value="Vaccinia Virus protein VP39"/>
    <property type="match status" value="1"/>
</dbReference>
<keyword evidence="1 5" id="KW-0489">Methyltransferase</keyword>
<dbReference type="InterPro" id="IPR029063">
    <property type="entry name" value="SAM-dependent_MTases_sf"/>
</dbReference>
<dbReference type="OrthoDB" id="9815272at2"/>
<dbReference type="AlphaFoldDB" id="A0A1M7Y7V9"/>
<dbReference type="Pfam" id="PF02384">
    <property type="entry name" value="N6_Mtase"/>
    <property type="match status" value="1"/>
</dbReference>
<dbReference type="GO" id="GO:0032259">
    <property type="term" value="P:methylation"/>
    <property type="evidence" value="ECO:0007669"/>
    <property type="project" value="UniProtKB-KW"/>
</dbReference>
<evidence type="ECO:0000259" key="4">
    <source>
        <dbReference type="Pfam" id="PF02384"/>
    </source>
</evidence>
<evidence type="ECO:0000256" key="2">
    <source>
        <dbReference type="ARBA" id="ARBA00022679"/>
    </source>
</evidence>
<evidence type="ECO:0000313" key="6">
    <source>
        <dbReference type="Proteomes" id="UP000184612"/>
    </source>
</evidence>
<sequence length="927" mass="105978">MGTIVRRNERSWAIEIITQINLMLQGLGLKIKCAGGESTISVNKKSMFPDVLLFEDEAQNRRLQGWELKMPDVLITDEALIKDAARKAKALGLNSFVIWNFTYGKLYIKGTDDTFYEAKAWTGTGNIKTRPDVTTYKNEWVPVIRDIIMTVNEYLVNGEISTAPITEALTDNLLTEIVQRNKGLVAENLRTEVSNSMIMERKMKVWWNAFQQEYEKDETNMYSAYAKTILINWANRIMFANLIKKYHNCADLIKYIDNSTSPEEGNEIIDQIISQGDFYNVFHKIDYNDLIPEDTWVDIIDYNQFLYNSKVENIDQSVLQDLLEGTVNTAKREIRGQFSTPFWLADLLCQITVENWNGHCADLCSGTGTIAKAIINNKMNRLKSAEDTFATTWISDKHAYPLQISNIALTSIESLNIPINMFQSDIFDVEAGKEVIIKNPADGLDLVRQIPAFSAVISNFPFVKYNNIASDEYEHIKKCADAIKVNTGISFKLGKTDLYMFLPFKIYELLEENGRLGIILSNSWLGTDVGKDFYNALLYYYDIQSVVLSNCGRWFENADVVATLLVMQKKKISLPDKSKKINFCLTQKELKNLDSEQLESLISCIVLKEELDSSLIKMKSYTVGEIISVLAKGISLNALFHNIDWMQDINEKLIPISDNFTMVRGERKGWNDMFYINGACNIETDHLVPMLKTPRNIKNFIAEPDRKAFCCKNSIDELKSLGHEGALKWIEKFSGLCNEKGKPLTESIHHTQKEAWYQMSDDSKADFVTAINPDKRLFVAKLAQQALIDQRLTALAMKDNTEQKDLLFALLNSLYGMFAIEAIGFGRGLGVLDASKDRFARINMINPKMISEEDKKTIIELFHHVVKRGVMDVERELKDEAREKFDREVLRAIGKEHLYEDIKNSILSMQKTRQAVNNKYKQNEVNR</sequence>
<dbReference type="Proteomes" id="UP000184612">
    <property type="component" value="Unassembled WGS sequence"/>
</dbReference>
<dbReference type="GO" id="GO:0008170">
    <property type="term" value="F:N-methyltransferase activity"/>
    <property type="evidence" value="ECO:0007669"/>
    <property type="project" value="InterPro"/>
</dbReference>
<keyword evidence="2" id="KW-0808">Transferase</keyword>
<evidence type="ECO:0000256" key="3">
    <source>
        <dbReference type="ARBA" id="ARBA00022691"/>
    </source>
</evidence>
<dbReference type="InterPro" id="IPR003356">
    <property type="entry name" value="DNA_methylase_A-5"/>
</dbReference>
<feature type="domain" description="DNA methylase adenine-specific" evidence="4">
    <location>
        <begin position="331"/>
        <end position="594"/>
    </location>
</feature>
<dbReference type="SUPFAM" id="SSF53335">
    <property type="entry name" value="S-adenosyl-L-methionine-dependent methyltransferases"/>
    <property type="match status" value="1"/>
</dbReference>
<dbReference type="PANTHER" id="PTHR33841">
    <property type="entry name" value="DNA METHYLTRANSFERASE YEEA-RELATED"/>
    <property type="match status" value="1"/>
</dbReference>
<name>A0A1M7Y7V9_9FIRM</name>
<keyword evidence="6" id="KW-1185">Reference proteome</keyword>
<evidence type="ECO:0000313" key="5">
    <source>
        <dbReference type="EMBL" id="SHO48713.1"/>
    </source>
</evidence>
<dbReference type="RefSeq" id="WP_073588681.1">
    <property type="nucleotide sequence ID" value="NZ_FRFD01000005.1"/>
</dbReference>
<dbReference type="GO" id="GO:0003677">
    <property type="term" value="F:DNA binding"/>
    <property type="evidence" value="ECO:0007669"/>
    <property type="project" value="InterPro"/>
</dbReference>
<reference evidence="5 6" key="1">
    <citation type="submission" date="2016-12" db="EMBL/GenBank/DDBJ databases">
        <authorList>
            <person name="Song W.-J."/>
            <person name="Kurnit D.M."/>
        </authorList>
    </citation>
    <scope>NUCLEOTIDE SEQUENCE [LARGE SCALE GENOMIC DNA]</scope>
    <source>
        <strain evidence="5 6">DSM 12503</strain>
    </source>
</reference>
<keyword evidence="3" id="KW-0949">S-adenosyl-L-methionine</keyword>
<protein>
    <submittedName>
        <fullName evidence="5">N-6 DNA Methylase</fullName>
    </submittedName>
</protein>
<dbReference type="STRING" id="1121345.SAMN02745217_01992"/>
<proteinExistence type="predicted"/>
<evidence type="ECO:0000256" key="1">
    <source>
        <dbReference type="ARBA" id="ARBA00022603"/>
    </source>
</evidence>
<organism evidence="5 6">
    <name type="scientific">Anaerocolumna xylanovorans DSM 12503</name>
    <dbReference type="NCBI Taxonomy" id="1121345"/>
    <lineage>
        <taxon>Bacteria</taxon>
        <taxon>Bacillati</taxon>
        <taxon>Bacillota</taxon>
        <taxon>Clostridia</taxon>
        <taxon>Lachnospirales</taxon>
        <taxon>Lachnospiraceae</taxon>
        <taxon>Anaerocolumna</taxon>
    </lineage>
</organism>
<dbReference type="EMBL" id="FRFD01000005">
    <property type="protein sequence ID" value="SHO48713.1"/>
    <property type="molecule type" value="Genomic_DNA"/>
</dbReference>
<dbReference type="InterPro" id="IPR050953">
    <property type="entry name" value="N4_N6_ade-DNA_methylase"/>
</dbReference>
<dbReference type="PANTHER" id="PTHR33841:SF5">
    <property type="entry name" value="DNA METHYLASE (MODIFICATION METHYLASE) (METHYLTRANSFERASE)-RELATED"/>
    <property type="match status" value="1"/>
</dbReference>
<accession>A0A1M7Y7V9</accession>
<gene>
    <name evidence="5" type="ORF">SAMN02745217_01992</name>
</gene>